<comment type="caution">
    <text evidence="1">The sequence shown here is derived from an EMBL/GenBank/DDBJ whole genome shotgun (WGS) entry which is preliminary data.</text>
</comment>
<accession>A0AAV4UWG7</accession>
<organism evidence="1 2">
    <name type="scientific">Caerostris extrusa</name>
    <name type="common">Bark spider</name>
    <name type="synonym">Caerostris bankana</name>
    <dbReference type="NCBI Taxonomy" id="172846"/>
    <lineage>
        <taxon>Eukaryota</taxon>
        <taxon>Metazoa</taxon>
        <taxon>Ecdysozoa</taxon>
        <taxon>Arthropoda</taxon>
        <taxon>Chelicerata</taxon>
        <taxon>Arachnida</taxon>
        <taxon>Araneae</taxon>
        <taxon>Araneomorphae</taxon>
        <taxon>Entelegynae</taxon>
        <taxon>Araneoidea</taxon>
        <taxon>Araneidae</taxon>
        <taxon>Caerostris</taxon>
    </lineage>
</organism>
<keyword evidence="2" id="KW-1185">Reference proteome</keyword>
<proteinExistence type="predicted"/>
<evidence type="ECO:0000313" key="1">
    <source>
        <dbReference type="EMBL" id="GIY61983.1"/>
    </source>
</evidence>
<protein>
    <submittedName>
        <fullName evidence="1">Uncharacterized protein</fullName>
    </submittedName>
</protein>
<dbReference type="AlphaFoldDB" id="A0AAV4UWG7"/>
<reference evidence="1 2" key="1">
    <citation type="submission" date="2021-06" db="EMBL/GenBank/DDBJ databases">
        <title>Caerostris extrusa draft genome.</title>
        <authorList>
            <person name="Kono N."/>
            <person name="Arakawa K."/>
        </authorList>
    </citation>
    <scope>NUCLEOTIDE SEQUENCE [LARGE SCALE GENOMIC DNA]</scope>
</reference>
<gene>
    <name evidence="1" type="ORF">CEXT_138641</name>
</gene>
<evidence type="ECO:0000313" key="2">
    <source>
        <dbReference type="Proteomes" id="UP001054945"/>
    </source>
</evidence>
<name>A0AAV4UWG7_CAEEX</name>
<sequence>MITAHPPQRDTPSALHEEASCIIPLFRLSSSSDEYFSWGVRGWERPETPRICVILSRQEMPFYFLRRWVTFSYRERDTKSILSETCFFVPYTLSCCAGGFSWSARGWESFFFF</sequence>
<dbReference type="EMBL" id="BPLR01013560">
    <property type="protein sequence ID" value="GIY61983.1"/>
    <property type="molecule type" value="Genomic_DNA"/>
</dbReference>
<dbReference type="Proteomes" id="UP001054945">
    <property type="component" value="Unassembled WGS sequence"/>
</dbReference>